<dbReference type="Proteomes" id="UP000007076">
    <property type="component" value="Chromosome"/>
</dbReference>
<keyword evidence="2 4" id="KW-0238">DNA-binding</keyword>
<evidence type="ECO:0000256" key="1">
    <source>
        <dbReference type="ARBA" id="ARBA00023015"/>
    </source>
</evidence>
<name>E4N1P0_KITSK</name>
<evidence type="ECO:0000259" key="6">
    <source>
        <dbReference type="PROSITE" id="PS50977"/>
    </source>
</evidence>
<dbReference type="GO" id="GO:0003700">
    <property type="term" value="F:DNA-binding transcription factor activity"/>
    <property type="evidence" value="ECO:0007669"/>
    <property type="project" value="TreeGrafter"/>
</dbReference>
<proteinExistence type="predicted"/>
<organism evidence="7 8">
    <name type="scientific">Kitasatospora setae (strain ATCC 33774 / DSM 43861 / JCM 3304 / KCC A-0304 / NBRC 14216 / KM-6054)</name>
    <name type="common">Streptomyces setae</name>
    <dbReference type="NCBI Taxonomy" id="452652"/>
    <lineage>
        <taxon>Bacteria</taxon>
        <taxon>Bacillati</taxon>
        <taxon>Actinomycetota</taxon>
        <taxon>Actinomycetes</taxon>
        <taxon>Kitasatosporales</taxon>
        <taxon>Streptomycetaceae</taxon>
        <taxon>Kitasatospora</taxon>
    </lineage>
</organism>
<reference evidence="7 8" key="1">
    <citation type="journal article" date="2010" name="DNA Res.">
        <title>Genome sequence of Kitasatospora setae NBRC 14216T: an evolutionary snapshot of the family Streptomycetaceae.</title>
        <authorList>
            <person name="Ichikawa N."/>
            <person name="Oguchi A."/>
            <person name="Ikeda H."/>
            <person name="Ishikawa J."/>
            <person name="Kitani S."/>
            <person name="Watanabe Y."/>
            <person name="Nakamura S."/>
            <person name="Katano Y."/>
            <person name="Kishi E."/>
            <person name="Sasagawa M."/>
            <person name="Ankai A."/>
            <person name="Fukui S."/>
            <person name="Hashimoto Y."/>
            <person name="Kamata S."/>
            <person name="Otoguro M."/>
            <person name="Tanikawa S."/>
            <person name="Nihira T."/>
            <person name="Horinouchi S."/>
            <person name="Ohnishi Y."/>
            <person name="Hayakawa M."/>
            <person name="Kuzuyama T."/>
            <person name="Arisawa A."/>
            <person name="Nomoto F."/>
            <person name="Miura H."/>
            <person name="Takahashi Y."/>
            <person name="Fujita N."/>
        </authorList>
    </citation>
    <scope>NUCLEOTIDE SEQUENCE [LARGE SCALE GENOMIC DNA]</scope>
    <source>
        <strain evidence="8">ATCC 33774 / DSM 43861 / JCM 3304 / KCC A-0304 / NBRC 14216 / KM-6054</strain>
    </source>
</reference>
<dbReference type="GO" id="GO:0000976">
    <property type="term" value="F:transcription cis-regulatory region binding"/>
    <property type="evidence" value="ECO:0007669"/>
    <property type="project" value="TreeGrafter"/>
</dbReference>
<feature type="region of interest" description="Disordered" evidence="5">
    <location>
        <begin position="1"/>
        <end position="27"/>
    </location>
</feature>
<dbReference type="PANTHER" id="PTHR30055:SF238">
    <property type="entry name" value="MYCOFACTOCIN BIOSYNTHESIS TRANSCRIPTIONAL REGULATOR MFTR-RELATED"/>
    <property type="match status" value="1"/>
</dbReference>
<keyword evidence="3" id="KW-0804">Transcription</keyword>
<keyword evidence="8" id="KW-1185">Reference proteome</keyword>
<feature type="DNA-binding region" description="H-T-H motif" evidence="4">
    <location>
        <begin position="48"/>
        <end position="67"/>
    </location>
</feature>
<dbReference type="KEGG" id="ksk:KSE_63160"/>
<dbReference type="EMBL" id="AP010968">
    <property type="protein sequence ID" value="BAJ32074.1"/>
    <property type="molecule type" value="Genomic_DNA"/>
</dbReference>
<evidence type="ECO:0000256" key="2">
    <source>
        <dbReference type="ARBA" id="ARBA00023125"/>
    </source>
</evidence>
<dbReference type="Pfam" id="PF00440">
    <property type="entry name" value="TetR_N"/>
    <property type="match status" value="1"/>
</dbReference>
<protein>
    <submittedName>
        <fullName evidence="7">Putative TetR family transcriptional regulator</fullName>
    </submittedName>
</protein>
<dbReference type="RefSeq" id="WP_014139370.1">
    <property type="nucleotide sequence ID" value="NC_016109.1"/>
</dbReference>
<dbReference type="PROSITE" id="PS50977">
    <property type="entry name" value="HTH_TETR_2"/>
    <property type="match status" value="1"/>
</dbReference>
<evidence type="ECO:0000256" key="3">
    <source>
        <dbReference type="ARBA" id="ARBA00023163"/>
    </source>
</evidence>
<dbReference type="AlphaFoldDB" id="E4N1P0"/>
<dbReference type="InterPro" id="IPR001647">
    <property type="entry name" value="HTH_TetR"/>
</dbReference>
<dbReference type="InterPro" id="IPR050109">
    <property type="entry name" value="HTH-type_TetR-like_transc_reg"/>
</dbReference>
<dbReference type="HOGENOM" id="CLU_069356_2_3_11"/>
<dbReference type="PATRIC" id="fig|452652.3.peg.6335"/>
<sequence length="216" mass="22666">MPDPSAPSPTPTSPQSPSLTERRKAATQQEISLAAARLFAEHGAEGTTAEDIARTSGVSLRTFYRYFRTKEDAVAPLLAEGSRQWIELLAATAPGTPPLTALLDSARASLTPAPGRAAESLAWTRGLLRAMPDDPALRDVWHRVHHDAEAALRPVLAGLTGLAAEGLEARLLAAAANTAMRVAVESWAAADTPPTAAADLADTTFRRLAGPLLPPA</sequence>
<accession>E4N1P0</accession>
<keyword evidence="1" id="KW-0805">Transcription regulation</keyword>
<dbReference type="InterPro" id="IPR009057">
    <property type="entry name" value="Homeodomain-like_sf"/>
</dbReference>
<dbReference type="SUPFAM" id="SSF46689">
    <property type="entry name" value="Homeodomain-like"/>
    <property type="match status" value="1"/>
</dbReference>
<evidence type="ECO:0000313" key="7">
    <source>
        <dbReference type="EMBL" id="BAJ32074.1"/>
    </source>
</evidence>
<feature type="domain" description="HTH tetR-type" evidence="6">
    <location>
        <begin position="25"/>
        <end position="85"/>
    </location>
</feature>
<evidence type="ECO:0000256" key="4">
    <source>
        <dbReference type="PROSITE-ProRule" id="PRU00335"/>
    </source>
</evidence>
<gene>
    <name evidence="7" type="ordered locus">KSE_63160</name>
</gene>
<dbReference type="Gene3D" id="1.10.357.10">
    <property type="entry name" value="Tetracycline Repressor, domain 2"/>
    <property type="match status" value="1"/>
</dbReference>
<dbReference type="PANTHER" id="PTHR30055">
    <property type="entry name" value="HTH-TYPE TRANSCRIPTIONAL REGULATOR RUTR"/>
    <property type="match status" value="1"/>
</dbReference>
<dbReference type="eggNOG" id="COG1309">
    <property type="taxonomic scope" value="Bacteria"/>
</dbReference>
<dbReference type="STRING" id="452652.KSE_63160"/>
<evidence type="ECO:0000256" key="5">
    <source>
        <dbReference type="SAM" id="MobiDB-lite"/>
    </source>
</evidence>
<evidence type="ECO:0000313" key="8">
    <source>
        <dbReference type="Proteomes" id="UP000007076"/>
    </source>
</evidence>
<feature type="compositionally biased region" description="Pro residues" evidence="5">
    <location>
        <begin position="1"/>
        <end position="14"/>
    </location>
</feature>
<dbReference type="PRINTS" id="PR00455">
    <property type="entry name" value="HTHTETR"/>
</dbReference>